<evidence type="ECO:0000313" key="4">
    <source>
        <dbReference type="Proteomes" id="UP000799779"/>
    </source>
</evidence>
<organism evidence="3 4">
    <name type="scientific">Amniculicola lignicola CBS 123094</name>
    <dbReference type="NCBI Taxonomy" id="1392246"/>
    <lineage>
        <taxon>Eukaryota</taxon>
        <taxon>Fungi</taxon>
        <taxon>Dikarya</taxon>
        <taxon>Ascomycota</taxon>
        <taxon>Pezizomycotina</taxon>
        <taxon>Dothideomycetes</taxon>
        <taxon>Pleosporomycetidae</taxon>
        <taxon>Pleosporales</taxon>
        <taxon>Amniculicolaceae</taxon>
        <taxon>Amniculicola</taxon>
    </lineage>
</organism>
<gene>
    <name evidence="3" type="ORF">P154DRAFT_47049</name>
</gene>
<dbReference type="InterPro" id="IPR000835">
    <property type="entry name" value="HTH_MarR-typ"/>
</dbReference>
<evidence type="ECO:0000313" key="3">
    <source>
        <dbReference type="EMBL" id="KAF1994010.1"/>
    </source>
</evidence>
<feature type="region of interest" description="Disordered" evidence="1">
    <location>
        <begin position="40"/>
        <end position="105"/>
    </location>
</feature>
<protein>
    <recommendedName>
        <fullName evidence="2">HTH marR-type domain-containing protein</fullName>
    </recommendedName>
</protein>
<accession>A0A6A5VX77</accession>
<reference evidence="3" key="1">
    <citation type="journal article" date="2020" name="Stud. Mycol.">
        <title>101 Dothideomycetes genomes: a test case for predicting lifestyles and emergence of pathogens.</title>
        <authorList>
            <person name="Haridas S."/>
            <person name="Albert R."/>
            <person name="Binder M."/>
            <person name="Bloem J."/>
            <person name="Labutti K."/>
            <person name="Salamov A."/>
            <person name="Andreopoulos B."/>
            <person name="Baker S."/>
            <person name="Barry K."/>
            <person name="Bills G."/>
            <person name="Bluhm B."/>
            <person name="Cannon C."/>
            <person name="Castanera R."/>
            <person name="Culley D."/>
            <person name="Daum C."/>
            <person name="Ezra D."/>
            <person name="Gonzalez J."/>
            <person name="Henrissat B."/>
            <person name="Kuo A."/>
            <person name="Liang C."/>
            <person name="Lipzen A."/>
            <person name="Lutzoni F."/>
            <person name="Magnuson J."/>
            <person name="Mondo S."/>
            <person name="Nolan M."/>
            <person name="Ohm R."/>
            <person name="Pangilinan J."/>
            <person name="Park H.-J."/>
            <person name="Ramirez L."/>
            <person name="Alfaro M."/>
            <person name="Sun H."/>
            <person name="Tritt A."/>
            <person name="Yoshinaga Y."/>
            <person name="Zwiers L.-H."/>
            <person name="Turgeon B."/>
            <person name="Goodwin S."/>
            <person name="Spatafora J."/>
            <person name="Crous P."/>
            <person name="Grigoriev I."/>
        </authorList>
    </citation>
    <scope>NUCLEOTIDE SEQUENCE</scope>
    <source>
        <strain evidence="3">CBS 123094</strain>
    </source>
</reference>
<dbReference type="AlphaFoldDB" id="A0A6A5VX77"/>
<sequence length="311" mass="34513">MTSPLSPRKWTKDDDDLVLQLRREGQTVMQICKKMGITKDSLSNRVRRLRDKGLAGPSAATSPQSFMPSSPMKKSRPLTASPYHGDSLTTSSPAKRAKLYNSKSPVVSAPPTAVKEYETVTGHDVRKLVEGWLQGSSILEICSAVGCSAVCVQKSIAELKRDGILTSPMRISPQKSSSPSKPLLWADEDTAALLNFIQQGYATEDLVKHTGRTRSSIENRLRILKEKGAILCSPRKPVWTQDQDHQLIRLRAERKQFHEIARLMNRPNTSVPACIKRFSMLKEQGKVPPEALVVPNRLQKSERKSAVIHGA</sequence>
<keyword evidence="4" id="KW-1185">Reference proteome</keyword>
<feature type="domain" description="HTH marR-type" evidence="2">
    <location>
        <begin position="21"/>
        <end position="55"/>
    </location>
</feature>
<proteinExistence type="predicted"/>
<evidence type="ECO:0000256" key="1">
    <source>
        <dbReference type="SAM" id="MobiDB-lite"/>
    </source>
</evidence>
<dbReference type="Proteomes" id="UP000799779">
    <property type="component" value="Unassembled WGS sequence"/>
</dbReference>
<name>A0A6A5VX77_9PLEO</name>
<evidence type="ECO:0000259" key="2">
    <source>
        <dbReference type="Pfam" id="PF12802"/>
    </source>
</evidence>
<feature type="compositionally biased region" description="Polar residues" evidence="1">
    <location>
        <begin position="59"/>
        <end position="68"/>
    </location>
</feature>
<dbReference type="Pfam" id="PF12802">
    <property type="entry name" value="MarR_2"/>
    <property type="match status" value="1"/>
</dbReference>
<dbReference type="EMBL" id="ML977676">
    <property type="protein sequence ID" value="KAF1994010.1"/>
    <property type="molecule type" value="Genomic_DNA"/>
</dbReference>